<dbReference type="FunFam" id="3.40.50.300:FF:000366">
    <property type="entry name" value="GTPase, IMAP family member 2"/>
    <property type="match status" value="1"/>
</dbReference>
<evidence type="ECO:0000256" key="2">
    <source>
        <dbReference type="ARBA" id="ARBA00022741"/>
    </source>
</evidence>
<dbReference type="GeneID" id="101588060"/>
<keyword evidence="4" id="KW-0175">Coiled coil</keyword>
<dbReference type="CDD" id="cd01852">
    <property type="entry name" value="AIG1"/>
    <property type="match status" value="1"/>
</dbReference>
<reference evidence="7" key="1">
    <citation type="submission" date="2025-08" db="UniProtKB">
        <authorList>
            <consortium name="RefSeq"/>
        </authorList>
    </citation>
    <scope>IDENTIFICATION</scope>
</reference>
<dbReference type="InParanoid" id="A0A6P3EQM5"/>
<dbReference type="PANTHER" id="PTHR10903:SF182">
    <property type="entry name" value="GTPASE IMAP FAMILY MEMBER 4"/>
    <property type="match status" value="1"/>
</dbReference>
<dbReference type="GO" id="GO:0005525">
    <property type="term" value="F:GTP binding"/>
    <property type="evidence" value="ECO:0007669"/>
    <property type="project" value="UniProtKB-KW"/>
</dbReference>
<keyword evidence="6" id="KW-1185">Reference proteome</keyword>
<dbReference type="OrthoDB" id="5985928at2759"/>
<accession>A0A6P3EQM5</accession>
<dbReference type="RefSeq" id="XP_004629135.1">
    <property type="nucleotide sequence ID" value="XM_004629078.2"/>
</dbReference>
<evidence type="ECO:0000256" key="3">
    <source>
        <dbReference type="ARBA" id="ARBA00023134"/>
    </source>
</evidence>
<dbReference type="FunCoup" id="A0A6P3EQM5">
    <property type="interactions" value="495"/>
</dbReference>
<dbReference type="PANTHER" id="PTHR10903">
    <property type="entry name" value="GTPASE, IMAP FAMILY MEMBER-RELATED"/>
    <property type="match status" value="1"/>
</dbReference>
<keyword evidence="3" id="KW-0342">GTP-binding</keyword>
<dbReference type="Proteomes" id="UP000515203">
    <property type="component" value="Unplaced"/>
</dbReference>
<evidence type="ECO:0000256" key="4">
    <source>
        <dbReference type="SAM" id="Coils"/>
    </source>
</evidence>
<dbReference type="InterPro" id="IPR027417">
    <property type="entry name" value="P-loop_NTPase"/>
</dbReference>
<dbReference type="InterPro" id="IPR006703">
    <property type="entry name" value="G_AIG1"/>
</dbReference>
<sequence length="328" mass="37748">MAVRYHGDERLHLCKAGTSQGPENEDCGNSQLRIILLGKTGVGKSATGNSILGEKAFLSGVAARSITKVCQRGSTTWNERKIVVIDTPGVFDTETPDEDTQKEIANCILLTSPGPHALVLVVPIGRYTDEESKATEKILSMFGPNARRFMMLVLTRKDDLEDTDLCDYLRHVPDRMQELIGKFGDRYCALNNRATGAEQDAQRNQLLSLVQRIVGENGGEYYSNGWYYKAEEQIQEQIQLVQENYRAQLEREKAQLREEYEEKIREMKDELEQERRKAEMEKEIMKREIFYAQRQQDARVEVENQPSILQLIMKTWDVVFFFFSLFKD</sequence>
<gene>
    <name evidence="7" type="primary">Gimap4</name>
</gene>
<feature type="domain" description="AIG1-type G" evidence="5">
    <location>
        <begin position="29"/>
        <end position="231"/>
    </location>
</feature>
<proteinExistence type="inferred from homology"/>
<name>A0A6P3EQM5_OCTDE</name>
<protein>
    <submittedName>
        <fullName evidence="7">GTPase IMAP family member 4</fullName>
    </submittedName>
</protein>
<evidence type="ECO:0000259" key="5">
    <source>
        <dbReference type="PROSITE" id="PS51720"/>
    </source>
</evidence>
<evidence type="ECO:0000256" key="1">
    <source>
        <dbReference type="ARBA" id="ARBA00008535"/>
    </source>
</evidence>
<feature type="coiled-coil region" evidence="4">
    <location>
        <begin position="231"/>
        <end position="288"/>
    </location>
</feature>
<dbReference type="AlphaFoldDB" id="A0A6P3EQM5"/>
<comment type="similarity">
    <text evidence="1">Belongs to the TRAFAC class TrmE-Era-EngA-EngB-Septin-like GTPase superfamily. AIG1/Toc34/Toc159-like paraseptin GTPase family. IAN subfamily.</text>
</comment>
<keyword evidence="2" id="KW-0547">Nucleotide-binding</keyword>
<evidence type="ECO:0000313" key="6">
    <source>
        <dbReference type="Proteomes" id="UP000515203"/>
    </source>
</evidence>
<dbReference type="Gene3D" id="3.40.50.300">
    <property type="entry name" value="P-loop containing nucleotide triphosphate hydrolases"/>
    <property type="match status" value="1"/>
</dbReference>
<organism evidence="6 7">
    <name type="scientific">Octodon degus</name>
    <name type="common">Degu</name>
    <name type="synonym">Sciurus degus</name>
    <dbReference type="NCBI Taxonomy" id="10160"/>
    <lineage>
        <taxon>Eukaryota</taxon>
        <taxon>Metazoa</taxon>
        <taxon>Chordata</taxon>
        <taxon>Craniata</taxon>
        <taxon>Vertebrata</taxon>
        <taxon>Euteleostomi</taxon>
        <taxon>Mammalia</taxon>
        <taxon>Eutheria</taxon>
        <taxon>Euarchontoglires</taxon>
        <taxon>Glires</taxon>
        <taxon>Rodentia</taxon>
        <taxon>Hystricomorpha</taxon>
        <taxon>Octodontidae</taxon>
        <taxon>Octodon</taxon>
    </lineage>
</organism>
<dbReference type="Pfam" id="PF04548">
    <property type="entry name" value="AIG1"/>
    <property type="match status" value="1"/>
</dbReference>
<dbReference type="PROSITE" id="PS51720">
    <property type="entry name" value="G_AIG1"/>
    <property type="match status" value="1"/>
</dbReference>
<dbReference type="GO" id="GO:0005829">
    <property type="term" value="C:cytosol"/>
    <property type="evidence" value="ECO:0007669"/>
    <property type="project" value="TreeGrafter"/>
</dbReference>
<dbReference type="CTD" id="55303"/>
<dbReference type="SUPFAM" id="SSF52540">
    <property type="entry name" value="P-loop containing nucleoside triphosphate hydrolases"/>
    <property type="match status" value="1"/>
</dbReference>
<dbReference type="InterPro" id="IPR045058">
    <property type="entry name" value="GIMA/IAN/Toc"/>
</dbReference>
<evidence type="ECO:0000313" key="7">
    <source>
        <dbReference type="RefSeq" id="XP_004629135.1"/>
    </source>
</evidence>